<protein>
    <recommendedName>
        <fullName evidence="11">Ig-like domain-containing protein</fullName>
    </recommendedName>
</protein>
<keyword evidence="7" id="KW-0325">Glycoprotein</keyword>
<keyword evidence="2 9" id="KW-0812">Transmembrane</keyword>
<organism evidence="12 13">
    <name type="scientific">Engystomops pustulosus</name>
    <name type="common">Tungara frog</name>
    <name type="synonym">Physalaemus pustulosus</name>
    <dbReference type="NCBI Taxonomy" id="76066"/>
    <lineage>
        <taxon>Eukaryota</taxon>
        <taxon>Metazoa</taxon>
        <taxon>Chordata</taxon>
        <taxon>Craniata</taxon>
        <taxon>Vertebrata</taxon>
        <taxon>Euteleostomi</taxon>
        <taxon>Amphibia</taxon>
        <taxon>Batrachia</taxon>
        <taxon>Anura</taxon>
        <taxon>Neobatrachia</taxon>
        <taxon>Hyloidea</taxon>
        <taxon>Leptodactylidae</taxon>
        <taxon>Leiuperinae</taxon>
        <taxon>Engystomops</taxon>
    </lineage>
</organism>
<dbReference type="PANTHER" id="PTHR16675:SF286">
    <property type="entry name" value="MHC CLASS I ANTIGEN"/>
    <property type="match status" value="1"/>
</dbReference>
<dbReference type="PROSITE" id="PS50835">
    <property type="entry name" value="IG_LIKE"/>
    <property type="match status" value="1"/>
</dbReference>
<dbReference type="InterPro" id="IPR007110">
    <property type="entry name" value="Ig-like_dom"/>
</dbReference>
<name>A0AAV7A192_ENGPU</name>
<dbReference type="InterPro" id="IPR037055">
    <property type="entry name" value="MHC_I-like_Ag-recog_sf"/>
</dbReference>
<dbReference type="Pfam" id="PF07654">
    <property type="entry name" value="C1-set"/>
    <property type="match status" value="1"/>
</dbReference>
<evidence type="ECO:0000256" key="6">
    <source>
        <dbReference type="ARBA" id="ARBA00023157"/>
    </source>
</evidence>
<dbReference type="InterPro" id="IPR003006">
    <property type="entry name" value="Ig/MHC_CS"/>
</dbReference>
<dbReference type="FunFam" id="2.60.40.10:FF:000204">
    <property type="entry name" value="Major histocompatibility complex, class I-related protein"/>
    <property type="match status" value="1"/>
</dbReference>
<dbReference type="Proteomes" id="UP000824782">
    <property type="component" value="Unassembled WGS sequence"/>
</dbReference>
<dbReference type="InterPro" id="IPR050208">
    <property type="entry name" value="MHC_class-I_related"/>
</dbReference>
<keyword evidence="3 10" id="KW-0732">Signal</keyword>
<comment type="similarity">
    <text evidence="8">Belongs to the MHC class I family.</text>
</comment>
<evidence type="ECO:0000256" key="10">
    <source>
        <dbReference type="SAM" id="SignalP"/>
    </source>
</evidence>
<comment type="caution">
    <text evidence="12">The sequence shown here is derived from an EMBL/GenBank/DDBJ whole genome shotgun (WGS) entry which is preliminary data.</text>
</comment>
<evidence type="ECO:0000256" key="1">
    <source>
        <dbReference type="ARBA" id="ARBA00004167"/>
    </source>
</evidence>
<keyword evidence="6" id="KW-1015">Disulfide bond</keyword>
<dbReference type="SUPFAM" id="SSF54452">
    <property type="entry name" value="MHC antigen-recognition domain"/>
    <property type="match status" value="1"/>
</dbReference>
<dbReference type="PANTHER" id="PTHR16675">
    <property type="entry name" value="MHC CLASS I-RELATED"/>
    <property type="match status" value="1"/>
</dbReference>
<dbReference type="Gene3D" id="2.60.40.10">
    <property type="entry name" value="Immunoglobulins"/>
    <property type="match status" value="1"/>
</dbReference>
<dbReference type="GO" id="GO:0009897">
    <property type="term" value="C:external side of plasma membrane"/>
    <property type="evidence" value="ECO:0007669"/>
    <property type="project" value="TreeGrafter"/>
</dbReference>
<dbReference type="GO" id="GO:0006955">
    <property type="term" value="P:immune response"/>
    <property type="evidence" value="ECO:0007669"/>
    <property type="project" value="TreeGrafter"/>
</dbReference>
<dbReference type="Pfam" id="PF00129">
    <property type="entry name" value="MHC_I"/>
    <property type="match status" value="1"/>
</dbReference>
<dbReference type="PRINTS" id="PR01638">
    <property type="entry name" value="MHCCLASSI"/>
</dbReference>
<dbReference type="FunFam" id="3.30.500.10:FF:000001">
    <property type="entry name" value="H-2 class I histocompatibility antigen, alpha chain"/>
    <property type="match status" value="1"/>
</dbReference>
<evidence type="ECO:0000256" key="9">
    <source>
        <dbReference type="SAM" id="Phobius"/>
    </source>
</evidence>
<keyword evidence="5 9" id="KW-0472">Membrane</keyword>
<dbReference type="Gene3D" id="3.30.500.10">
    <property type="entry name" value="MHC class I-like antigen recognition-like"/>
    <property type="match status" value="1"/>
</dbReference>
<dbReference type="InterPro" id="IPR001039">
    <property type="entry name" value="MHC_I_a_a1/a2"/>
</dbReference>
<feature type="chain" id="PRO_5043978271" description="Ig-like domain-containing protein" evidence="10">
    <location>
        <begin position="20"/>
        <end position="346"/>
    </location>
</feature>
<dbReference type="InterPro" id="IPR011161">
    <property type="entry name" value="MHC_I-like_Ag-recog"/>
</dbReference>
<keyword evidence="4 9" id="KW-1133">Transmembrane helix</keyword>
<reference evidence="12" key="1">
    <citation type="thesis" date="2020" institute="ProQuest LLC" country="789 East Eisenhower Parkway, Ann Arbor, MI, USA">
        <title>Comparative Genomics and Chromosome Evolution.</title>
        <authorList>
            <person name="Mudd A.B."/>
        </authorList>
    </citation>
    <scope>NUCLEOTIDE SEQUENCE</scope>
    <source>
        <strain evidence="12">237g6f4</strain>
        <tissue evidence="12">Blood</tissue>
    </source>
</reference>
<evidence type="ECO:0000313" key="12">
    <source>
        <dbReference type="EMBL" id="KAG8553250.1"/>
    </source>
</evidence>
<gene>
    <name evidence="12" type="ORF">GDO81_003336</name>
</gene>
<feature type="transmembrane region" description="Helical" evidence="9">
    <location>
        <begin position="298"/>
        <end position="320"/>
    </location>
</feature>
<dbReference type="AlphaFoldDB" id="A0AAV7A192"/>
<accession>A0AAV7A192</accession>
<comment type="subcellular location">
    <subcellularLocation>
        <location evidence="1">Membrane</location>
        <topology evidence="1">Single-pass membrane protein</topology>
    </subcellularLocation>
</comment>
<evidence type="ECO:0000256" key="4">
    <source>
        <dbReference type="ARBA" id="ARBA00022989"/>
    </source>
</evidence>
<evidence type="ECO:0000256" key="5">
    <source>
        <dbReference type="ARBA" id="ARBA00023136"/>
    </source>
</evidence>
<evidence type="ECO:0000313" key="13">
    <source>
        <dbReference type="Proteomes" id="UP000824782"/>
    </source>
</evidence>
<evidence type="ECO:0000256" key="7">
    <source>
        <dbReference type="ARBA" id="ARBA00023180"/>
    </source>
</evidence>
<dbReference type="SMART" id="SM00407">
    <property type="entry name" value="IGc1"/>
    <property type="match status" value="1"/>
</dbReference>
<evidence type="ECO:0000256" key="8">
    <source>
        <dbReference type="RuleBase" id="RU004439"/>
    </source>
</evidence>
<dbReference type="EMBL" id="WNYA01000010">
    <property type="protein sequence ID" value="KAG8553250.1"/>
    <property type="molecule type" value="Genomic_DNA"/>
</dbReference>
<evidence type="ECO:0000259" key="11">
    <source>
        <dbReference type="PROSITE" id="PS50835"/>
    </source>
</evidence>
<feature type="domain" description="Ig-like" evidence="11">
    <location>
        <begin position="202"/>
        <end position="287"/>
    </location>
</feature>
<evidence type="ECO:0000256" key="3">
    <source>
        <dbReference type="ARBA" id="ARBA00022729"/>
    </source>
</evidence>
<dbReference type="InterPro" id="IPR011162">
    <property type="entry name" value="MHC_I/II-like_Ag-recog"/>
</dbReference>
<sequence>MKKMLPLIVLLFHLSVVYSNSYSLHYYFTTSSAPGYGLPEFSIVGYVNDREIVYYSSDSGILQPRVHWMKKAEPAYWQIETKKSKNNEVVLRHNLQTAMSIFNHTGGFHYYQVMHGCELRDDGTVTGFLRYGYDGREFMFLDTQTWTLIPQMPQAENISRRANSPDLLIGEIYRIYLENECIGLLKNHIEDGREDLERRVQPKVKVTGQEKSGMTTLHCLVYRFYPRQVEVKWMKNGVDDVPSYEFPQILPNLDGTYQIKVSVEVIPKEEDSYSCYVDHSSLKEPLNIVWEPYNPSVWIIPLTIAVVVIVVLGFGGFILYKKRTDNHRTTNTPDTSVEFPNNEHTA</sequence>
<feature type="signal peptide" evidence="10">
    <location>
        <begin position="1"/>
        <end position="19"/>
    </location>
</feature>
<dbReference type="InterPro" id="IPR036179">
    <property type="entry name" value="Ig-like_dom_sf"/>
</dbReference>
<dbReference type="GO" id="GO:0005615">
    <property type="term" value="C:extracellular space"/>
    <property type="evidence" value="ECO:0007669"/>
    <property type="project" value="TreeGrafter"/>
</dbReference>
<proteinExistence type="inferred from homology"/>
<keyword evidence="13" id="KW-1185">Reference proteome</keyword>
<evidence type="ECO:0000256" key="2">
    <source>
        <dbReference type="ARBA" id="ARBA00022692"/>
    </source>
</evidence>
<dbReference type="InterPro" id="IPR013783">
    <property type="entry name" value="Ig-like_fold"/>
</dbReference>
<dbReference type="SUPFAM" id="SSF48726">
    <property type="entry name" value="Immunoglobulin"/>
    <property type="match status" value="1"/>
</dbReference>
<dbReference type="PROSITE" id="PS00290">
    <property type="entry name" value="IG_MHC"/>
    <property type="match status" value="1"/>
</dbReference>
<dbReference type="InterPro" id="IPR003597">
    <property type="entry name" value="Ig_C1-set"/>
</dbReference>